<dbReference type="CTD" id="20315252"/>
<protein>
    <submittedName>
        <fullName evidence="1">Uncharacterized protein</fullName>
    </submittedName>
</protein>
<evidence type="ECO:0000313" key="1">
    <source>
        <dbReference type="EMBL" id="KER32973.1"/>
    </source>
</evidence>
<name>A0A074ZZT0_OPIVI</name>
<dbReference type="KEGG" id="ovi:T265_01064"/>
<dbReference type="OrthoDB" id="8862460at2759"/>
<gene>
    <name evidence="1" type="ORF">T265_01064</name>
</gene>
<reference evidence="1 2" key="1">
    <citation type="submission" date="2013-11" db="EMBL/GenBank/DDBJ databases">
        <title>Opisthorchis viverrini - life in the bile duct.</title>
        <authorList>
            <person name="Young N.D."/>
            <person name="Nagarajan N."/>
            <person name="Lin S.J."/>
            <person name="Korhonen P.K."/>
            <person name="Jex A.R."/>
            <person name="Hall R.S."/>
            <person name="Safavi-Hemami H."/>
            <person name="Kaewkong W."/>
            <person name="Bertrand D."/>
            <person name="Gao S."/>
            <person name="Seet Q."/>
            <person name="Wongkham S."/>
            <person name="Teh B.T."/>
            <person name="Wongkham C."/>
            <person name="Intapan P.M."/>
            <person name="Maleewong W."/>
            <person name="Yang X."/>
            <person name="Hu M."/>
            <person name="Wang Z."/>
            <person name="Hofmann A."/>
            <person name="Sternberg P.W."/>
            <person name="Tan P."/>
            <person name="Wang J."/>
            <person name="Gasser R.B."/>
        </authorList>
    </citation>
    <scope>NUCLEOTIDE SEQUENCE [LARGE SCALE GENOMIC DNA]</scope>
</reference>
<evidence type="ECO:0000313" key="2">
    <source>
        <dbReference type="Proteomes" id="UP000054324"/>
    </source>
</evidence>
<dbReference type="EMBL" id="KL596629">
    <property type="protein sequence ID" value="KER32973.1"/>
    <property type="molecule type" value="Genomic_DNA"/>
</dbReference>
<sequence>MDLQNASEIPESYSRLRYIYEALYNCSDKQPIVAIRRLRMKKVWYCSLKEEQQTQVETHSNRVEMLESTIYWDFGISCQLTNKAALVHRIRLKWETVKERSKYFFPKETTHKIAEYSSTAYDRFRPSTSGSSCRCSPRVSINLMFYLNPNCTVFEKYTHLQITLVAENSATAHDLFRHSWGASDKYNPRLTLMFYLNASSTKSDRYPHLHTNLVFT</sequence>
<dbReference type="GeneID" id="20315252"/>
<proteinExistence type="predicted"/>
<organism evidence="1 2">
    <name type="scientific">Opisthorchis viverrini</name>
    <name type="common">Southeast Asian liver fluke</name>
    <dbReference type="NCBI Taxonomy" id="6198"/>
    <lineage>
        <taxon>Eukaryota</taxon>
        <taxon>Metazoa</taxon>
        <taxon>Spiralia</taxon>
        <taxon>Lophotrochozoa</taxon>
        <taxon>Platyhelminthes</taxon>
        <taxon>Trematoda</taxon>
        <taxon>Digenea</taxon>
        <taxon>Opisthorchiida</taxon>
        <taxon>Opisthorchiata</taxon>
        <taxon>Opisthorchiidae</taxon>
        <taxon>Opisthorchis</taxon>
    </lineage>
</organism>
<accession>A0A074ZZT0</accession>
<dbReference type="Proteomes" id="UP000054324">
    <property type="component" value="Unassembled WGS sequence"/>
</dbReference>
<dbReference type="RefSeq" id="XP_009163271.1">
    <property type="nucleotide sequence ID" value="XM_009165007.1"/>
</dbReference>
<keyword evidence="2" id="KW-1185">Reference proteome</keyword>
<dbReference type="AlphaFoldDB" id="A0A074ZZT0"/>